<dbReference type="AlphaFoldDB" id="A0A2W7QD62"/>
<protein>
    <submittedName>
        <fullName evidence="1">Uncharacterized protein</fullName>
    </submittedName>
</protein>
<sequence>MTAIATFLGACLAILIEVFADVHPPLPIPEGPLPFNAPQIAAEGAA</sequence>
<keyword evidence="2" id="KW-1185">Reference proteome</keyword>
<organism evidence="1 2">
    <name type="scientific">Palleronia aestuarii</name>
    <dbReference type="NCBI Taxonomy" id="568105"/>
    <lineage>
        <taxon>Bacteria</taxon>
        <taxon>Pseudomonadati</taxon>
        <taxon>Pseudomonadota</taxon>
        <taxon>Alphaproteobacteria</taxon>
        <taxon>Rhodobacterales</taxon>
        <taxon>Roseobacteraceae</taxon>
        <taxon>Palleronia</taxon>
    </lineage>
</organism>
<dbReference type="RefSeq" id="WP_170133808.1">
    <property type="nucleotide sequence ID" value="NZ_QKZL01000001.1"/>
</dbReference>
<name>A0A2W7QD62_9RHOB</name>
<dbReference type="EMBL" id="QKZL01000001">
    <property type="protein sequence ID" value="PZX19789.1"/>
    <property type="molecule type" value="Genomic_DNA"/>
</dbReference>
<proteinExistence type="predicted"/>
<reference evidence="1 2" key="1">
    <citation type="submission" date="2018-06" db="EMBL/GenBank/DDBJ databases">
        <title>Genomic Encyclopedia of Archaeal and Bacterial Type Strains, Phase II (KMG-II): from individual species to whole genera.</title>
        <authorList>
            <person name="Goeker M."/>
        </authorList>
    </citation>
    <scope>NUCLEOTIDE SEQUENCE [LARGE SCALE GENOMIC DNA]</scope>
    <source>
        <strain evidence="1 2">DSM 22009</strain>
    </source>
</reference>
<dbReference type="Proteomes" id="UP000248916">
    <property type="component" value="Unassembled WGS sequence"/>
</dbReference>
<accession>A0A2W7QD62</accession>
<evidence type="ECO:0000313" key="1">
    <source>
        <dbReference type="EMBL" id="PZX19789.1"/>
    </source>
</evidence>
<evidence type="ECO:0000313" key="2">
    <source>
        <dbReference type="Proteomes" id="UP000248916"/>
    </source>
</evidence>
<comment type="caution">
    <text evidence="1">The sequence shown here is derived from an EMBL/GenBank/DDBJ whole genome shotgun (WGS) entry which is preliminary data.</text>
</comment>
<gene>
    <name evidence="1" type="ORF">LX81_00251</name>
</gene>